<evidence type="ECO:0000256" key="5">
    <source>
        <dbReference type="HAMAP-Rule" id="MF_00724"/>
    </source>
</evidence>
<evidence type="ECO:0000256" key="2">
    <source>
        <dbReference type="ARBA" id="ARBA00009272"/>
    </source>
</evidence>
<comment type="similarity">
    <text evidence="2 5">Belongs to the FliE family.</text>
</comment>
<keyword evidence="4 5" id="KW-0975">Bacterial flagellum</keyword>
<keyword evidence="6" id="KW-0966">Cell projection</keyword>
<dbReference type="GO" id="GO:0003774">
    <property type="term" value="F:cytoskeletal motor activity"/>
    <property type="evidence" value="ECO:0007669"/>
    <property type="project" value="InterPro"/>
</dbReference>
<dbReference type="PANTHER" id="PTHR34653:SF1">
    <property type="entry name" value="FLAGELLAR HOOK-BASAL BODY COMPLEX PROTEIN FLIE"/>
    <property type="match status" value="1"/>
</dbReference>
<dbReference type="GO" id="GO:0009425">
    <property type="term" value="C:bacterial-type flagellum basal body"/>
    <property type="evidence" value="ECO:0007669"/>
    <property type="project" value="UniProtKB-SubCell"/>
</dbReference>
<dbReference type="Proteomes" id="UP001234354">
    <property type="component" value="Unassembled WGS sequence"/>
</dbReference>
<proteinExistence type="inferred from homology"/>
<keyword evidence="6" id="KW-0969">Cilium</keyword>
<dbReference type="GO" id="GO:0005198">
    <property type="term" value="F:structural molecule activity"/>
    <property type="evidence" value="ECO:0007669"/>
    <property type="project" value="UniProtKB-UniRule"/>
</dbReference>
<name>A0AAW8GFZ3_9GAMM</name>
<dbReference type="PANTHER" id="PTHR34653">
    <property type="match status" value="1"/>
</dbReference>
<reference evidence="6" key="1">
    <citation type="submission" date="2023-07" db="EMBL/GenBank/DDBJ databases">
        <title>Functional and genomic diversity of the sorghum phyllosphere microbiome.</title>
        <authorList>
            <person name="Shade A."/>
        </authorList>
    </citation>
    <scope>NUCLEOTIDE SEQUENCE</scope>
    <source>
        <strain evidence="6">SORGH_AS_0908</strain>
    </source>
</reference>
<comment type="caution">
    <text evidence="6">The sequence shown here is derived from an EMBL/GenBank/DDBJ whole genome shotgun (WGS) entry which is preliminary data.</text>
</comment>
<accession>A0AAW8GFZ3</accession>
<dbReference type="AlphaFoldDB" id="A0AAW8GFZ3"/>
<dbReference type="Pfam" id="PF02049">
    <property type="entry name" value="FliE"/>
    <property type="match status" value="1"/>
</dbReference>
<dbReference type="InterPro" id="IPR001624">
    <property type="entry name" value="FliE"/>
</dbReference>
<dbReference type="EMBL" id="JAUTBB010000001">
    <property type="protein sequence ID" value="MDQ1120671.1"/>
    <property type="molecule type" value="Genomic_DNA"/>
</dbReference>
<dbReference type="NCBIfam" id="TIGR00205">
    <property type="entry name" value="fliE"/>
    <property type="match status" value="1"/>
</dbReference>
<dbReference type="RefSeq" id="WP_306994197.1">
    <property type="nucleotide sequence ID" value="NZ_JAUTBB010000001.1"/>
</dbReference>
<organism evidence="6 7">
    <name type="scientific">Pseudoxanthomonas winnipegensis</name>
    <dbReference type="NCBI Taxonomy" id="2480810"/>
    <lineage>
        <taxon>Bacteria</taxon>
        <taxon>Pseudomonadati</taxon>
        <taxon>Pseudomonadota</taxon>
        <taxon>Gammaproteobacteria</taxon>
        <taxon>Lysobacterales</taxon>
        <taxon>Lysobacteraceae</taxon>
        <taxon>Pseudoxanthomonas</taxon>
    </lineage>
</organism>
<sequence length="104" mass="10919">MNAIDPIMAGQSSAAGAIELSNAVSTNRSAAGGNFGELALGIVSETNAALLSAKQNLLDVAAGKEISPHALMISMEEARINLTMLAEVRSRMVEAYQELMRTQL</sequence>
<evidence type="ECO:0000313" key="7">
    <source>
        <dbReference type="Proteomes" id="UP001234354"/>
    </source>
</evidence>
<evidence type="ECO:0000256" key="4">
    <source>
        <dbReference type="ARBA" id="ARBA00023143"/>
    </source>
</evidence>
<evidence type="ECO:0000313" key="6">
    <source>
        <dbReference type="EMBL" id="MDQ1120671.1"/>
    </source>
</evidence>
<dbReference type="GO" id="GO:0071973">
    <property type="term" value="P:bacterial-type flagellum-dependent cell motility"/>
    <property type="evidence" value="ECO:0007669"/>
    <property type="project" value="InterPro"/>
</dbReference>
<dbReference type="HAMAP" id="MF_00724">
    <property type="entry name" value="FliE"/>
    <property type="match status" value="1"/>
</dbReference>
<evidence type="ECO:0000256" key="1">
    <source>
        <dbReference type="ARBA" id="ARBA00004117"/>
    </source>
</evidence>
<protein>
    <recommendedName>
        <fullName evidence="3 5">Flagellar hook-basal body complex protein FliE</fullName>
    </recommendedName>
</protein>
<comment type="subcellular location">
    <subcellularLocation>
        <location evidence="1 5">Bacterial flagellum basal body</location>
    </subcellularLocation>
</comment>
<keyword evidence="6" id="KW-0282">Flagellum</keyword>
<gene>
    <name evidence="5" type="primary">fliE</name>
    <name evidence="6" type="ORF">QE383_002979</name>
</gene>
<evidence type="ECO:0000256" key="3">
    <source>
        <dbReference type="ARBA" id="ARBA00018024"/>
    </source>
</evidence>